<evidence type="ECO:0000313" key="6">
    <source>
        <dbReference type="EMBL" id="CEM40587.1"/>
    </source>
</evidence>
<feature type="compositionally biased region" description="Gly residues" evidence="4">
    <location>
        <begin position="409"/>
        <end position="437"/>
    </location>
</feature>
<feature type="compositionally biased region" description="Low complexity" evidence="4">
    <location>
        <begin position="215"/>
        <end position="226"/>
    </location>
</feature>
<dbReference type="PANTHER" id="PTHR13848">
    <property type="entry name" value="PROTEIN YIPPEE-LIKE CG15309-RELATED"/>
    <property type="match status" value="1"/>
</dbReference>
<protein>
    <recommendedName>
        <fullName evidence="5">Yippee domain-containing protein</fullName>
    </recommendedName>
</protein>
<reference evidence="6" key="1">
    <citation type="submission" date="2014-11" db="EMBL/GenBank/DDBJ databases">
        <authorList>
            <person name="Otto D Thomas"/>
            <person name="Naeem Raeece"/>
        </authorList>
    </citation>
    <scope>NUCLEOTIDE SEQUENCE</scope>
</reference>
<proteinExistence type="inferred from homology"/>
<feature type="region of interest" description="Disordered" evidence="4">
    <location>
        <begin position="74"/>
        <end position="355"/>
    </location>
</feature>
<dbReference type="InterPro" id="IPR034751">
    <property type="entry name" value="Yippee"/>
</dbReference>
<keyword evidence="2" id="KW-0479">Metal-binding</keyword>
<dbReference type="PROSITE" id="PS51792">
    <property type="entry name" value="YIPPEE"/>
    <property type="match status" value="1"/>
</dbReference>
<dbReference type="GO" id="GO:0046872">
    <property type="term" value="F:metal ion binding"/>
    <property type="evidence" value="ECO:0007669"/>
    <property type="project" value="UniProtKB-KW"/>
</dbReference>
<feature type="compositionally biased region" description="Basic and acidic residues" evidence="4">
    <location>
        <begin position="83"/>
        <end position="104"/>
    </location>
</feature>
<feature type="compositionally biased region" description="Polar residues" evidence="4">
    <location>
        <begin position="371"/>
        <end position="390"/>
    </location>
</feature>
<evidence type="ECO:0000256" key="2">
    <source>
        <dbReference type="ARBA" id="ARBA00022723"/>
    </source>
</evidence>
<name>A0A0G4HA02_9ALVE</name>
<feature type="compositionally biased region" description="Pro residues" evidence="4">
    <location>
        <begin position="317"/>
        <end position="329"/>
    </location>
</feature>
<feature type="domain" description="Yippee" evidence="5">
    <location>
        <begin position="1"/>
        <end position="79"/>
    </location>
</feature>
<feature type="compositionally biased region" description="Gly residues" evidence="4">
    <location>
        <begin position="492"/>
        <end position="510"/>
    </location>
</feature>
<feature type="compositionally biased region" description="Gly residues" evidence="4">
    <location>
        <begin position="332"/>
        <end position="350"/>
    </location>
</feature>
<feature type="compositionally biased region" description="Basic and acidic residues" evidence="4">
    <location>
        <begin position="287"/>
        <end position="297"/>
    </location>
</feature>
<feature type="compositionally biased region" description="Basic and acidic residues" evidence="4">
    <location>
        <begin position="134"/>
        <end position="150"/>
    </location>
</feature>
<evidence type="ECO:0000256" key="1">
    <source>
        <dbReference type="ARBA" id="ARBA00005613"/>
    </source>
</evidence>
<keyword evidence="3" id="KW-0862">Zinc</keyword>
<dbReference type="EMBL" id="CDMZ01002067">
    <property type="protein sequence ID" value="CEM40587.1"/>
    <property type="molecule type" value="Genomic_DNA"/>
</dbReference>
<evidence type="ECO:0000256" key="4">
    <source>
        <dbReference type="SAM" id="MobiDB-lite"/>
    </source>
</evidence>
<feature type="compositionally biased region" description="Basic and acidic residues" evidence="4">
    <location>
        <begin position="462"/>
        <end position="480"/>
    </location>
</feature>
<evidence type="ECO:0000256" key="3">
    <source>
        <dbReference type="ARBA" id="ARBA00022833"/>
    </source>
</evidence>
<feature type="compositionally biased region" description="Polar residues" evidence="4">
    <location>
        <begin position="182"/>
        <end position="205"/>
    </location>
</feature>
<organism evidence="6">
    <name type="scientific">Chromera velia CCMP2878</name>
    <dbReference type="NCBI Taxonomy" id="1169474"/>
    <lineage>
        <taxon>Eukaryota</taxon>
        <taxon>Sar</taxon>
        <taxon>Alveolata</taxon>
        <taxon>Colpodellida</taxon>
        <taxon>Chromeraceae</taxon>
        <taxon>Chromera</taxon>
    </lineage>
</organism>
<dbReference type="InterPro" id="IPR039058">
    <property type="entry name" value="Yippee_fam"/>
</dbReference>
<dbReference type="Pfam" id="PF03226">
    <property type="entry name" value="Yippee-Mis18"/>
    <property type="match status" value="1"/>
</dbReference>
<dbReference type="AlphaFoldDB" id="A0A0G4HA02"/>
<accession>A0A0G4HA02</accession>
<feature type="compositionally biased region" description="Acidic residues" evidence="4">
    <location>
        <begin position="160"/>
        <end position="175"/>
    </location>
</feature>
<sequence>MGRTFKRYLHGPCIYRVVNVTVGPVEDRRMTTGLHTIVELYCNQCGTNLGWKYEETFEEEQQYKKGKFILEKALLTTSSEPSPFKRGEDRERQETRRQRDRDFLEGGPRGGGRSGGRLRMRPSGDSSYDEADEFSERGGVGRERDRDRESVGPFLRDGESMEDEGDVEEEEEEGGEREGSSTTAVSPQAANTTQQSRGTHVTFISSPLLDHPRGPSAFHHPASASSQNVSVFPPSAQGGADEEGRARLALMTQAEGGFRGTLAETDSDAEENQPPAFSYHRWNPHIARRESGRDSDSGHSGSVGRGGGNVSPSGGWRPPPPATARPSPPGWAGWGGGPSGAGAPGTGPWGPGLPERTLMLHIQNLLRTNNALSPLNQSGTSSAGVDSSQASRERGMTPPVPPSGAFDFQGGGPWGQRGWGGWQGGRGSDGGRQGGQGHPMRPPPQGPPSSFLQQGGGGGRNFGERERDRETEREALEAWRRLGNARRMYESDGGGQRGGGGGGEAQGGGRGRWDQRGGQGRGDGSPPDTMGMIEVD</sequence>
<dbReference type="VEuPathDB" id="CryptoDB:Cvel_25408"/>
<dbReference type="InterPro" id="IPR004910">
    <property type="entry name" value="Yippee/Mis18/Cereblon"/>
</dbReference>
<feature type="region of interest" description="Disordered" evidence="4">
    <location>
        <begin position="371"/>
        <end position="536"/>
    </location>
</feature>
<comment type="similarity">
    <text evidence="1">Belongs to the yippee family.</text>
</comment>
<gene>
    <name evidence="6" type="ORF">Cvel_25408</name>
</gene>
<evidence type="ECO:0000259" key="5">
    <source>
        <dbReference type="PROSITE" id="PS51792"/>
    </source>
</evidence>